<feature type="region of interest" description="Disordered" evidence="1">
    <location>
        <begin position="1"/>
        <end position="47"/>
    </location>
</feature>
<accession>A0A498J583</accession>
<comment type="caution">
    <text evidence="2">The sequence shown here is derived from an EMBL/GenBank/DDBJ whole genome shotgun (WGS) entry which is preliminary data.</text>
</comment>
<reference evidence="2 3" key="1">
    <citation type="submission" date="2018-10" db="EMBL/GenBank/DDBJ databases">
        <title>A high-quality apple genome assembly.</title>
        <authorList>
            <person name="Hu J."/>
        </authorList>
    </citation>
    <scope>NUCLEOTIDE SEQUENCE [LARGE SCALE GENOMIC DNA]</scope>
    <source>
        <strain evidence="3">cv. HFTH1</strain>
        <tissue evidence="2">Young leaf</tissue>
    </source>
</reference>
<evidence type="ECO:0000256" key="1">
    <source>
        <dbReference type="SAM" id="MobiDB-lite"/>
    </source>
</evidence>
<evidence type="ECO:0000313" key="2">
    <source>
        <dbReference type="EMBL" id="RXH90366.1"/>
    </source>
</evidence>
<dbReference type="Proteomes" id="UP000290289">
    <property type="component" value="Chromosome 9"/>
</dbReference>
<gene>
    <name evidence="2" type="ORF">DVH24_032723</name>
</gene>
<keyword evidence="3" id="KW-1185">Reference proteome</keyword>
<sequence>MKLEEQAELQAAAADSDQRPVVPSSTSSPKLPACTTNSTPSSSPSTAASSSKLLCYIISVLWLGIGRSRRSSSDLVDLETAALLSSALLLSIHQLPQASSCFSAILNTIAHPAANPNDVADTGTATGLPHLLLAVEVDQVTISSAYAVRSDQPAVNSYSPTASATSARAARFLTQSSATAVQQPSYSSPHAAALMQQQTVAKHSNVGKL</sequence>
<proteinExistence type="predicted"/>
<feature type="compositionally biased region" description="Low complexity" evidence="1">
    <location>
        <begin position="38"/>
        <end position="47"/>
    </location>
</feature>
<evidence type="ECO:0000313" key="3">
    <source>
        <dbReference type="Proteomes" id="UP000290289"/>
    </source>
</evidence>
<dbReference type="AlphaFoldDB" id="A0A498J583"/>
<protein>
    <submittedName>
        <fullName evidence="2">Uncharacterized protein</fullName>
    </submittedName>
</protein>
<name>A0A498J583_MALDO</name>
<dbReference type="EMBL" id="RDQH01000335">
    <property type="protein sequence ID" value="RXH90366.1"/>
    <property type="molecule type" value="Genomic_DNA"/>
</dbReference>
<organism evidence="2 3">
    <name type="scientific">Malus domestica</name>
    <name type="common">Apple</name>
    <name type="synonym">Pyrus malus</name>
    <dbReference type="NCBI Taxonomy" id="3750"/>
    <lineage>
        <taxon>Eukaryota</taxon>
        <taxon>Viridiplantae</taxon>
        <taxon>Streptophyta</taxon>
        <taxon>Embryophyta</taxon>
        <taxon>Tracheophyta</taxon>
        <taxon>Spermatophyta</taxon>
        <taxon>Magnoliopsida</taxon>
        <taxon>eudicotyledons</taxon>
        <taxon>Gunneridae</taxon>
        <taxon>Pentapetalae</taxon>
        <taxon>rosids</taxon>
        <taxon>fabids</taxon>
        <taxon>Rosales</taxon>
        <taxon>Rosaceae</taxon>
        <taxon>Amygdaloideae</taxon>
        <taxon>Maleae</taxon>
        <taxon>Malus</taxon>
    </lineage>
</organism>
<feature type="compositionally biased region" description="Polar residues" evidence="1">
    <location>
        <begin position="23"/>
        <end position="37"/>
    </location>
</feature>